<dbReference type="EMBL" id="LAZR01042784">
    <property type="protein sequence ID" value="KKL08682.1"/>
    <property type="molecule type" value="Genomic_DNA"/>
</dbReference>
<organism evidence="1">
    <name type="scientific">marine sediment metagenome</name>
    <dbReference type="NCBI Taxonomy" id="412755"/>
    <lineage>
        <taxon>unclassified sequences</taxon>
        <taxon>metagenomes</taxon>
        <taxon>ecological metagenomes</taxon>
    </lineage>
</organism>
<evidence type="ECO:0000313" key="1">
    <source>
        <dbReference type="EMBL" id="KKL08682.1"/>
    </source>
</evidence>
<sequence length="101" mass="11264">MANRLGANPVYFDQFDTDTVLAPRGACVTKIRWKGSTDGDDLLLEDLNGNVIFEDQLLANGDWREIDFPWGQKFTEGIQIDVSDCGGDATDGTDQLYIYLK</sequence>
<protein>
    <submittedName>
        <fullName evidence="1">Uncharacterized protein</fullName>
    </submittedName>
</protein>
<accession>A0A0F9B4G6</accession>
<name>A0A0F9B4G6_9ZZZZ</name>
<comment type="caution">
    <text evidence="1">The sequence shown here is derived from an EMBL/GenBank/DDBJ whole genome shotgun (WGS) entry which is preliminary data.</text>
</comment>
<proteinExistence type="predicted"/>
<gene>
    <name evidence="1" type="ORF">LCGC14_2573420</name>
</gene>
<dbReference type="AlphaFoldDB" id="A0A0F9B4G6"/>
<reference evidence="1" key="1">
    <citation type="journal article" date="2015" name="Nature">
        <title>Complex archaea that bridge the gap between prokaryotes and eukaryotes.</title>
        <authorList>
            <person name="Spang A."/>
            <person name="Saw J.H."/>
            <person name="Jorgensen S.L."/>
            <person name="Zaremba-Niedzwiedzka K."/>
            <person name="Martijn J."/>
            <person name="Lind A.E."/>
            <person name="van Eijk R."/>
            <person name="Schleper C."/>
            <person name="Guy L."/>
            <person name="Ettema T.J."/>
        </authorList>
    </citation>
    <scope>NUCLEOTIDE SEQUENCE</scope>
</reference>